<gene>
    <name evidence="1" type="ORF">OIU77_019440</name>
</gene>
<protein>
    <submittedName>
        <fullName evidence="1">Uncharacterized protein</fullName>
    </submittedName>
</protein>
<reference evidence="1" key="1">
    <citation type="submission" date="2022-10" db="EMBL/GenBank/DDBJ databases">
        <authorList>
            <person name="Hyden B.L."/>
            <person name="Feng K."/>
            <person name="Yates T."/>
            <person name="Jawdy S."/>
            <person name="Smart L.B."/>
            <person name="Muchero W."/>
        </authorList>
    </citation>
    <scope>NUCLEOTIDE SEQUENCE</scope>
    <source>
        <tissue evidence="1">Shoot tip</tissue>
    </source>
</reference>
<evidence type="ECO:0000313" key="2">
    <source>
        <dbReference type="Proteomes" id="UP001141253"/>
    </source>
</evidence>
<accession>A0ABQ9CG07</accession>
<keyword evidence="2" id="KW-1185">Reference proteome</keyword>
<proteinExistence type="predicted"/>
<organism evidence="1 2">
    <name type="scientific">Salix suchowensis</name>
    <dbReference type="NCBI Taxonomy" id="1278906"/>
    <lineage>
        <taxon>Eukaryota</taxon>
        <taxon>Viridiplantae</taxon>
        <taxon>Streptophyta</taxon>
        <taxon>Embryophyta</taxon>
        <taxon>Tracheophyta</taxon>
        <taxon>Spermatophyta</taxon>
        <taxon>Magnoliopsida</taxon>
        <taxon>eudicotyledons</taxon>
        <taxon>Gunneridae</taxon>
        <taxon>Pentapetalae</taxon>
        <taxon>rosids</taxon>
        <taxon>fabids</taxon>
        <taxon>Malpighiales</taxon>
        <taxon>Salicaceae</taxon>
        <taxon>Saliceae</taxon>
        <taxon>Salix</taxon>
    </lineage>
</organism>
<comment type="caution">
    <text evidence="1">The sequence shown here is derived from an EMBL/GenBank/DDBJ whole genome shotgun (WGS) entry which is preliminary data.</text>
</comment>
<dbReference type="Proteomes" id="UP001141253">
    <property type="component" value="Chromosome 5"/>
</dbReference>
<dbReference type="EMBL" id="JAPFFI010000003">
    <property type="protein sequence ID" value="KAJ6398656.1"/>
    <property type="molecule type" value="Genomic_DNA"/>
</dbReference>
<sequence>MICKKREDSRQRSTCFYCVFEKKRVYYWCAEWNKQPTDHEIDSSIREERMELSELSLGVLCSLLF</sequence>
<evidence type="ECO:0000313" key="1">
    <source>
        <dbReference type="EMBL" id="KAJ6398656.1"/>
    </source>
</evidence>
<name>A0ABQ9CG07_9ROSI</name>
<reference evidence="1" key="2">
    <citation type="journal article" date="2023" name="Int. J. Mol. Sci.">
        <title>De Novo Assembly and Annotation of 11 Diverse Shrub Willow (Salix) Genomes Reveals Novel Gene Organization in Sex-Linked Regions.</title>
        <authorList>
            <person name="Hyden B."/>
            <person name="Feng K."/>
            <person name="Yates T.B."/>
            <person name="Jawdy S."/>
            <person name="Cereghino C."/>
            <person name="Smart L.B."/>
            <person name="Muchero W."/>
        </authorList>
    </citation>
    <scope>NUCLEOTIDE SEQUENCE</scope>
    <source>
        <tissue evidence="1">Shoot tip</tissue>
    </source>
</reference>